<dbReference type="Gene3D" id="1.25.40.20">
    <property type="entry name" value="Ankyrin repeat-containing domain"/>
    <property type="match status" value="1"/>
</dbReference>
<evidence type="ECO:0000256" key="1">
    <source>
        <dbReference type="SAM" id="MobiDB-lite"/>
    </source>
</evidence>
<reference evidence="2" key="1">
    <citation type="journal article" date="2020" name="Nature">
        <title>Giant virus diversity and host interactions through global metagenomics.</title>
        <authorList>
            <person name="Schulz F."/>
            <person name="Roux S."/>
            <person name="Paez-Espino D."/>
            <person name="Jungbluth S."/>
            <person name="Walsh D.A."/>
            <person name="Denef V.J."/>
            <person name="McMahon K.D."/>
            <person name="Konstantinidis K.T."/>
            <person name="Eloe-Fadrosh E.A."/>
            <person name="Kyrpides N.C."/>
            <person name="Woyke T."/>
        </authorList>
    </citation>
    <scope>NUCLEOTIDE SEQUENCE</scope>
    <source>
        <strain evidence="2">GVMAG-S-ERX555967-130</strain>
    </source>
</reference>
<organism evidence="2">
    <name type="scientific">viral metagenome</name>
    <dbReference type="NCBI Taxonomy" id="1070528"/>
    <lineage>
        <taxon>unclassified sequences</taxon>
        <taxon>metagenomes</taxon>
        <taxon>organismal metagenomes</taxon>
    </lineage>
</organism>
<dbReference type="EMBL" id="MN738787">
    <property type="protein sequence ID" value="QHT36953.1"/>
    <property type="molecule type" value="Genomic_DNA"/>
</dbReference>
<feature type="region of interest" description="Disordered" evidence="1">
    <location>
        <begin position="123"/>
        <end position="146"/>
    </location>
</feature>
<evidence type="ECO:0000313" key="2">
    <source>
        <dbReference type="EMBL" id="QHT36953.1"/>
    </source>
</evidence>
<accession>A0A6C0F8K9</accession>
<protein>
    <submittedName>
        <fullName evidence="2">Uncharacterized protein</fullName>
    </submittedName>
</protein>
<dbReference type="SUPFAM" id="SSF48403">
    <property type="entry name" value="Ankyrin repeat"/>
    <property type="match status" value="1"/>
</dbReference>
<sequence>MTSRVYELMEDLSSPMITIYPVNEVTDMNDELAELLHKGETRGDFRSVVLDQYYAEFVKAAIRYYKKLRKTSSKVSDSPYFHVLEILFNKYRVDPDNEDENGKTPVEYAVKLKCPKFAEYLVSKGSKGPPKKARKKTPKKKATKKCDYRATTGRCVNGTKQSRKCYRNDKTKRCRKRR</sequence>
<dbReference type="AlphaFoldDB" id="A0A6C0F8K9"/>
<proteinExistence type="predicted"/>
<name>A0A6C0F8K9_9ZZZZ</name>
<feature type="compositionally biased region" description="Basic residues" evidence="1">
    <location>
        <begin position="129"/>
        <end position="143"/>
    </location>
</feature>
<dbReference type="InterPro" id="IPR036770">
    <property type="entry name" value="Ankyrin_rpt-contain_sf"/>
</dbReference>